<dbReference type="Proteomes" id="UP000682733">
    <property type="component" value="Unassembled WGS sequence"/>
</dbReference>
<evidence type="ECO:0000313" key="2">
    <source>
        <dbReference type="EMBL" id="CAF4323590.1"/>
    </source>
</evidence>
<dbReference type="AlphaFoldDB" id="A0A8S2U3H3"/>
<gene>
    <name evidence="1" type="ORF">OVA965_LOCUS38509</name>
    <name evidence="2" type="ORF">TMI583_LOCUS39704</name>
</gene>
<name>A0A8S2U3H3_9BILA</name>
<feature type="non-terminal residue" evidence="2">
    <location>
        <position position="78"/>
    </location>
</feature>
<evidence type="ECO:0000313" key="1">
    <source>
        <dbReference type="EMBL" id="CAF1535947.1"/>
    </source>
</evidence>
<dbReference type="Proteomes" id="UP000677228">
    <property type="component" value="Unassembled WGS sequence"/>
</dbReference>
<feature type="non-terminal residue" evidence="2">
    <location>
        <position position="1"/>
    </location>
</feature>
<reference evidence="2" key="1">
    <citation type="submission" date="2021-02" db="EMBL/GenBank/DDBJ databases">
        <authorList>
            <person name="Nowell W R."/>
        </authorList>
    </citation>
    <scope>NUCLEOTIDE SEQUENCE</scope>
</reference>
<dbReference type="EMBL" id="CAJNOK010038124">
    <property type="protein sequence ID" value="CAF1535947.1"/>
    <property type="molecule type" value="Genomic_DNA"/>
</dbReference>
<proteinExistence type="predicted"/>
<dbReference type="EMBL" id="CAJOBA010060410">
    <property type="protein sequence ID" value="CAF4323590.1"/>
    <property type="molecule type" value="Genomic_DNA"/>
</dbReference>
<accession>A0A8S2U3H3</accession>
<comment type="caution">
    <text evidence="2">The sequence shown here is derived from an EMBL/GenBank/DDBJ whole genome shotgun (WGS) entry which is preliminary data.</text>
</comment>
<evidence type="ECO:0000313" key="3">
    <source>
        <dbReference type="Proteomes" id="UP000682733"/>
    </source>
</evidence>
<organism evidence="2 3">
    <name type="scientific">Didymodactylos carnosus</name>
    <dbReference type="NCBI Taxonomy" id="1234261"/>
    <lineage>
        <taxon>Eukaryota</taxon>
        <taxon>Metazoa</taxon>
        <taxon>Spiralia</taxon>
        <taxon>Gnathifera</taxon>
        <taxon>Rotifera</taxon>
        <taxon>Eurotatoria</taxon>
        <taxon>Bdelloidea</taxon>
        <taxon>Philodinida</taxon>
        <taxon>Philodinidae</taxon>
        <taxon>Didymodactylos</taxon>
    </lineage>
</organism>
<sequence>PKWLHVYLSSPKQLLEQCILLAEQNSFKAIVVTCDHPHNRIRSIHRPKLIQAVERKQDKLLEELLITPNDGSKPLKDN</sequence>
<protein>
    <submittedName>
        <fullName evidence="2">Uncharacterized protein</fullName>
    </submittedName>
</protein>